<dbReference type="SFLD" id="SFLDG00002">
    <property type="entry name" value="C1.7:_P-type_atpase_like"/>
    <property type="match status" value="1"/>
</dbReference>
<dbReference type="Pfam" id="PF00702">
    <property type="entry name" value="Hydrolase"/>
    <property type="match status" value="1"/>
</dbReference>
<dbReference type="PROSITE" id="PS00154">
    <property type="entry name" value="ATPASE_E1_E2"/>
    <property type="match status" value="1"/>
</dbReference>
<comment type="subcellular location">
    <subcellularLocation>
        <location evidence="1">Cell membrane</location>
        <topology evidence="1">Multi-pass membrane protein</topology>
    </subcellularLocation>
</comment>
<comment type="catalytic activity">
    <reaction evidence="10">
        <text>ATP + H2O = ADP + phosphate + H(+)</text>
        <dbReference type="Rhea" id="RHEA:13065"/>
        <dbReference type="ChEBI" id="CHEBI:15377"/>
        <dbReference type="ChEBI" id="CHEBI:15378"/>
        <dbReference type="ChEBI" id="CHEBI:30616"/>
        <dbReference type="ChEBI" id="CHEBI:43474"/>
        <dbReference type="ChEBI" id="CHEBI:456216"/>
    </reaction>
</comment>
<dbReference type="SUPFAM" id="SSF55008">
    <property type="entry name" value="HMA, heavy metal-associated domain"/>
    <property type="match status" value="1"/>
</dbReference>
<dbReference type="Gene3D" id="3.40.50.1000">
    <property type="entry name" value="HAD superfamily/HAD-like"/>
    <property type="match status" value="2"/>
</dbReference>
<dbReference type="PANTHER" id="PTHR24093:SF513">
    <property type="entry name" value="CATION-TRANSPORTING ATPASE I-RELATED"/>
    <property type="match status" value="1"/>
</dbReference>
<dbReference type="InterPro" id="IPR036163">
    <property type="entry name" value="HMA_dom_sf"/>
</dbReference>
<evidence type="ECO:0000256" key="12">
    <source>
        <dbReference type="SAM" id="Phobius"/>
    </source>
</evidence>
<dbReference type="GO" id="GO:0005388">
    <property type="term" value="F:P-type calcium transporter activity"/>
    <property type="evidence" value="ECO:0007669"/>
    <property type="project" value="TreeGrafter"/>
</dbReference>
<dbReference type="Gene3D" id="3.30.70.100">
    <property type="match status" value="1"/>
</dbReference>
<dbReference type="SUPFAM" id="SSF56784">
    <property type="entry name" value="HAD-like"/>
    <property type="match status" value="1"/>
</dbReference>
<dbReference type="GO" id="GO:0046872">
    <property type="term" value="F:metal ion binding"/>
    <property type="evidence" value="ECO:0007669"/>
    <property type="project" value="UniProtKB-KW"/>
</dbReference>
<keyword evidence="6" id="KW-0460">Magnesium</keyword>
<dbReference type="NCBIfam" id="TIGR01494">
    <property type="entry name" value="ATPase_P-type"/>
    <property type="match status" value="2"/>
</dbReference>
<name>A0A3D9STF7_9ACTN</name>
<dbReference type="PANTHER" id="PTHR24093">
    <property type="entry name" value="CATION TRANSPORTING ATPASE"/>
    <property type="match status" value="1"/>
</dbReference>
<evidence type="ECO:0000256" key="8">
    <source>
        <dbReference type="ARBA" id="ARBA00022989"/>
    </source>
</evidence>
<dbReference type="GO" id="GO:0005524">
    <property type="term" value="F:ATP binding"/>
    <property type="evidence" value="ECO:0007669"/>
    <property type="project" value="UniProtKB-KW"/>
</dbReference>
<evidence type="ECO:0000256" key="1">
    <source>
        <dbReference type="ARBA" id="ARBA00004651"/>
    </source>
</evidence>
<dbReference type="PRINTS" id="PR00119">
    <property type="entry name" value="CATATPASE"/>
</dbReference>
<evidence type="ECO:0000256" key="9">
    <source>
        <dbReference type="ARBA" id="ARBA00023136"/>
    </source>
</evidence>
<keyword evidence="9 12" id="KW-0472">Membrane</keyword>
<gene>
    <name evidence="15" type="ORF">DFJ69_0361</name>
</gene>
<dbReference type="InterPro" id="IPR023214">
    <property type="entry name" value="HAD_sf"/>
</dbReference>
<dbReference type="SFLD" id="SFLDS00003">
    <property type="entry name" value="Haloacid_Dehalogenase"/>
    <property type="match status" value="1"/>
</dbReference>
<evidence type="ECO:0000256" key="5">
    <source>
        <dbReference type="ARBA" id="ARBA00022840"/>
    </source>
</evidence>
<dbReference type="InterPro" id="IPR044492">
    <property type="entry name" value="P_typ_ATPase_HD_dom"/>
</dbReference>
<evidence type="ECO:0000256" key="10">
    <source>
        <dbReference type="ARBA" id="ARBA00049360"/>
    </source>
</evidence>
<comment type="caution">
    <text evidence="15">The sequence shown here is derived from an EMBL/GenBank/DDBJ whole genome shotgun (WGS) entry which is preliminary data.</text>
</comment>
<dbReference type="InterPro" id="IPR006068">
    <property type="entry name" value="ATPase_P-typ_cation-transptr_C"/>
</dbReference>
<keyword evidence="8 12" id="KW-1133">Transmembrane helix</keyword>
<keyword evidence="2 12" id="KW-0812">Transmembrane</keyword>
<dbReference type="Gene3D" id="1.20.1110.10">
    <property type="entry name" value="Calcium-transporting ATPase, transmembrane domain"/>
    <property type="match status" value="3"/>
</dbReference>
<accession>A0A3D9STF7</accession>
<evidence type="ECO:0000256" key="3">
    <source>
        <dbReference type="ARBA" id="ARBA00022723"/>
    </source>
</evidence>
<evidence type="ECO:0000313" key="16">
    <source>
        <dbReference type="Proteomes" id="UP000256661"/>
    </source>
</evidence>
<proteinExistence type="predicted"/>
<dbReference type="Gene3D" id="3.40.1110.10">
    <property type="entry name" value="Calcium-transporting ATPase, cytoplasmic domain N"/>
    <property type="match status" value="1"/>
</dbReference>
<feature type="transmembrane region" description="Helical" evidence="12">
    <location>
        <begin position="1490"/>
        <end position="1511"/>
    </location>
</feature>
<dbReference type="GO" id="GO:0016887">
    <property type="term" value="F:ATP hydrolysis activity"/>
    <property type="evidence" value="ECO:0007669"/>
    <property type="project" value="InterPro"/>
</dbReference>
<dbReference type="InterPro" id="IPR008250">
    <property type="entry name" value="ATPase_P-typ_transduc_dom_A_sf"/>
</dbReference>
<dbReference type="Gene3D" id="2.70.150.10">
    <property type="entry name" value="Calcium-transporting ATPase, cytoplasmic transduction domain A"/>
    <property type="match status" value="1"/>
</dbReference>
<dbReference type="InterPro" id="IPR023298">
    <property type="entry name" value="ATPase_P-typ_TM_dom_sf"/>
</dbReference>
<dbReference type="InterPro" id="IPR018303">
    <property type="entry name" value="ATPase_P-typ_P_site"/>
</dbReference>
<keyword evidence="16" id="KW-1185">Reference proteome</keyword>
<evidence type="ECO:0000256" key="2">
    <source>
        <dbReference type="ARBA" id="ARBA00022692"/>
    </source>
</evidence>
<organism evidence="15 16">
    <name type="scientific">Thermomonospora umbrina</name>
    <dbReference type="NCBI Taxonomy" id="111806"/>
    <lineage>
        <taxon>Bacteria</taxon>
        <taxon>Bacillati</taxon>
        <taxon>Actinomycetota</taxon>
        <taxon>Actinomycetes</taxon>
        <taxon>Streptosporangiales</taxon>
        <taxon>Thermomonosporaceae</taxon>
        <taxon>Thermomonospora</taxon>
    </lineage>
</organism>
<feature type="domain" description="Cation-transporting P-type ATPase C-terminal" evidence="14">
    <location>
        <begin position="1382"/>
        <end position="1537"/>
    </location>
</feature>
<feature type="compositionally biased region" description="Pro residues" evidence="11">
    <location>
        <begin position="30"/>
        <end position="49"/>
    </location>
</feature>
<reference evidence="15 16" key="1">
    <citation type="submission" date="2018-08" db="EMBL/GenBank/DDBJ databases">
        <title>Sequencing the genomes of 1000 actinobacteria strains.</title>
        <authorList>
            <person name="Klenk H.-P."/>
        </authorList>
    </citation>
    <scope>NUCLEOTIDE SEQUENCE [LARGE SCALE GENOMIC DNA]</scope>
    <source>
        <strain evidence="15 16">DSM 43927</strain>
    </source>
</reference>
<dbReference type="GO" id="GO:0005886">
    <property type="term" value="C:plasma membrane"/>
    <property type="evidence" value="ECO:0007669"/>
    <property type="project" value="UniProtKB-SubCell"/>
</dbReference>
<feature type="domain" description="P-type ATPase A" evidence="13">
    <location>
        <begin position="816"/>
        <end position="914"/>
    </location>
</feature>
<dbReference type="SFLD" id="SFLDF00027">
    <property type="entry name" value="p-type_atpase"/>
    <property type="match status" value="1"/>
</dbReference>
<evidence type="ECO:0000256" key="4">
    <source>
        <dbReference type="ARBA" id="ARBA00022741"/>
    </source>
</evidence>
<evidence type="ECO:0000256" key="6">
    <source>
        <dbReference type="ARBA" id="ARBA00022842"/>
    </source>
</evidence>
<protein>
    <submittedName>
        <fullName evidence="15">Cation-transporting ATPase I</fullName>
    </submittedName>
</protein>
<evidence type="ECO:0000313" key="15">
    <source>
        <dbReference type="EMBL" id="REE94991.1"/>
    </source>
</evidence>
<dbReference type="InterPro" id="IPR059000">
    <property type="entry name" value="ATPase_P-type_domA"/>
</dbReference>
<dbReference type="InterPro" id="IPR001757">
    <property type="entry name" value="P_typ_ATPase"/>
</dbReference>
<evidence type="ECO:0000256" key="7">
    <source>
        <dbReference type="ARBA" id="ARBA00022967"/>
    </source>
</evidence>
<keyword evidence="3" id="KW-0479">Metal-binding</keyword>
<evidence type="ECO:0000259" key="14">
    <source>
        <dbReference type="Pfam" id="PF00689"/>
    </source>
</evidence>
<dbReference type="EMBL" id="QTTT01000001">
    <property type="protein sequence ID" value="REE94991.1"/>
    <property type="molecule type" value="Genomic_DNA"/>
</dbReference>
<keyword evidence="7" id="KW-1278">Translocase</keyword>
<evidence type="ECO:0000256" key="11">
    <source>
        <dbReference type="SAM" id="MobiDB-lite"/>
    </source>
</evidence>
<dbReference type="RefSeq" id="WP_116020858.1">
    <property type="nucleotide sequence ID" value="NZ_QTTT01000001.1"/>
</dbReference>
<dbReference type="InterPro" id="IPR036412">
    <property type="entry name" value="HAD-like_sf"/>
</dbReference>
<feature type="transmembrane region" description="Helical" evidence="12">
    <location>
        <begin position="1523"/>
        <end position="1546"/>
    </location>
</feature>
<keyword evidence="5" id="KW-0067">ATP-binding</keyword>
<feature type="region of interest" description="Disordered" evidence="11">
    <location>
        <begin position="26"/>
        <end position="90"/>
    </location>
</feature>
<keyword evidence="4" id="KW-0547">Nucleotide-binding</keyword>
<dbReference type="Pfam" id="PF00122">
    <property type="entry name" value="E1-E2_ATPase"/>
    <property type="match status" value="1"/>
</dbReference>
<dbReference type="SUPFAM" id="SSF81653">
    <property type="entry name" value="Calcium ATPase, transduction domain A"/>
    <property type="match status" value="1"/>
</dbReference>
<dbReference type="InterPro" id="IPR023299">
    <property type="entry name" value="ATPase_P-typ_cyto_dom_N"/>
</dbReference>
<dbReference type="Pfam" id="PF00689">
    <property type="entry name" value="Cation_ATPase_C"/>
    <property type="match status" value="1"/>
</dbReference>
<dbReference type="PRINTS" id="PR00120">
    <property type="entry name" value="HATPASE"/>
</dbReference>
<dbReference type="Proteomes" id="UP000256661">
    <property type="component" value="Unassembled WGS sequence"/>
</dbReference>
<feature type="compositionally biased region" description="Pro residues" evidence="11">
    <location>
        <begin position="57"/>
        <end position="90"/>
    </location>
</feature>
<evidence type="ECO:0000259" key="13">
    <source>
        <dbReference type="Pfam" id="PF00122"/>
    </source>
</evidence>
<dbReference type="OrthoDB" id="9814270at2"/>
<sequence>MGLLRSAAGLVPRAAVNAAALPVRAARSLPTPPHPPLPSVPSLPHPPMPSLSSLPRPSLPPMPKPPRPSLPSMPRPPLPSMPSLPHPSLPRPPTFGVTRLHERAEVANLVGSRTQRRVWSRDGRAYVEVRGLRTRADRRALQAVRRAVRALDGVRWAEVNAVTGELLASFDEGTVSLDRIVDAVEGVETAERAGETDEEFPGHGHPADRAPLTAEAIALASDCTAFALAATGRVVRWPRLPRGFRAAVALVDAQPRLRRELEARLGAHGADLALSLGNAVVHGLTQEPGCLAVDALYRAVLLGELAERRAVWCRREEDMSGAALPAEGLPSTPRPVPLARGPIEKYADRSAVASLIAAGGVLALGRDPGAAADMVLAAVPKAARLGREGFAATLGRGLGRAGVVPLQGVAYRRLDRISAVVLDSAVLCGDGLQILDADDAPVWRVATRLLAADPGLRELPDEYGRVLRRLDPGSPLDPEGLRMEVVEPGGRVLGAVRVGCRIDPLADAVLAAARESGVRVLLTEHASGAELLSLADDTLSVATPLAEHVRVLQSTGEGVLVATAGNAEAALAADIGVAVLGPSPESRTECWGADLVCGPGLEQLWRLLTAIGVARRASERAVRLALGGTSLAALLVLTGQRRSSQLTLSPVYSAALVSLVGGVLTARRVITARAPTPLPRLPWHAFDADTALERATALRPEDVALRAARNGHGPPRHGPVRTLTEPVTGLAVAVGHELRDPLTPVLVLGAAASAIVGSGVDAALVGGVMAGNAVISGVQRMRAERALSRLLLGQRPPARRLLPGHEPPPLGDDTVENGWERIPADDLYVGDIVAIGPSDVVPADARLLATEDLEVDEASLTGESLPVSKSTEPAPGADLADRSCMVYEGSTVLTGHAHAVVVATGDATQAGRAAAIAGRAPAPAGVQAQLNELTRLALPVTGLSGVMVGALAFARGVSVRQAVSSGVSVAVAAVPEGLPLVATVAQLAAARRLSRRNVLVRTSRTLGTMGRVDTLCFDKTGTLTEGRLKVVRLAGLRAGAEPDSPLGRRLLTTAARACPEADGAAGLPHATDRAVVEAARSALGEDAGWRLVHETPFEPSRGYAAATGMVAKGAGEAPFVAVKGAPEVVLPRCDRVVSGTTTRPLTEARREEARRAVRRLAEDGLRVLAVAQAHPDEADLAEAEKLAETAELALVGFLGIADAPRADAPAAIERLTRAGIRVVMITGDHPATAQAVAADLGIPAPDRVLTGAELDRLGDKERTAKVSRTSVFARVSPEHKVRIVQSLQRAGRTVAMTGDGANDAAAIRLADVGIGLSTGDSRAAQSAADLILRGGDLPAIVEALLEGRALWESVRNAVSILVGGNAGEVAFTVYGTAIGGRAPLSTRQLLLVNTLTDMLPALAVALAPPSGNGESDETGPAAPPVRSGPLADPLHEAIALRGAVTALGSILAWHGGRLTGRGRRASTMALAALVLTQLVQTLQAGWRSPAVLATCAVSVLVLAAVIETPGVSHFFGCTPLGPAAWGLVAASAAVAAVASLAGPRVLRSLSLVREREPARPTA</sequence>
<dbReference type="SUPFAM" id="SSF81665">
    <property type="entry name" value="Calcium ATPase, transmembrane domain M"/>
    <property type="match status" value="1"/>
</dbReference>